<evidence type="ECO:0008006" key="11">
    <source>
        <dbReference type="Google" id="ProtNLM"/>
    </source>
</evidence>
<dbReference type="RefSeq" id="WP_145188576.1">
    <property type="nucleotide sequence ID" value="NZ_CP036290.1"/>
</dbReference>
<evidence type="ECO:0000313" key="9">
    <source>
        <dbReference type="EMBL" id="QDU85369.1"/>
    </source>
</evidence>
<dbReference type="GO" id="GO:0005886">
    <property type="term" value="C:plasma membrane"/>
    <property type="evidence" value="ECO:0007669"/>
    <property type="project" value="UniProtKB-SubCell"/>
</dbReference>
<name>A0A518D1Q2_9BACT</name>
<sequence length="611" mass="65587">MKRLLPLLAILALAAGLRLFGIGHGFPRTEYVPDTHIVRGALGMAQEKSLVPPAGRYSTYPYLLPYALLPIYAGQYGLGRATGEWGGAEEFGQRILLEPERVHRPARILVALLGLLLPLAAYLVLVERRVDGAAADRASPPPLGEDRERCTALFGAYLAATCLLAVHFSVQERPWGPVTAFGLLACWPAARYLRTGRLGALVATAVLGAAAAASHQAGLPMLGIAGLAWLFGPRGFRSKDDVSTRLVHGAVAVAAFALVAVAVGYNAALVHGAPEAIAGEDDLSGPEADLSLGGQSIVLDIRWASLARLSKAMIGYDPVLCLLALVGLVAALRSRAARVPTVFALLWLAFFTTNQNDHVRYILPGLAFLSVPAAFGARILYERGAFVRGLLYALLLIPLVQSARLAWVLSNEDTRAVAARLLEADPPTGVLAIDRYGPVLDPNRRSLERTAQWRDLGARERAQLARLEAGVLSDGPVDSISFAELFVFDERHRGWDFTAGRPPEFAAPTDPNALLDALGVEWVLVVDRDTADGRAPLPVDPEPALVVERGAGAGSPAPKLAPLRLEQEPVWEVGEPAAEQRLPTELDFPLTSLWKVTRPGPHLALYRRADR</sequence>
<evidence type="ECO:0000256" key="5">
    <source>
        <dbReference type="ARBA" id="ARBA00022692"/>
    </source>
</evidence>
<feature type="transmembrane region" description="Helical" evidence="8">
    <location>
        <begin position="248"/>
        <end position="268"/>
    </location>
</feature>
<keyword evidence="2" id="KW-1003">Cell membrane</keyword>
<proteinExistence type="predicted"/>
<evidence type="ECO:0000313" key="10">
    <source>
        <dbReference type="Proteomes" id="UP000319342"/>
    </source>
</evidence>
<evidence type="ECO:0000256" key="7">
    <source>
        <dbReference type="ARBA" id="ARBA00023136"/>
    </source>
</evidence>
<dbReference type="GO" id="GO:0016763">
    <property type="term" value="F:pentosyltransferase activity"/>
    <property type="evidence" value="ECO:0007669"/>
    <property type="project" value="TreeGrafter"/>
</dbReference>
<protein>
    <recommendedName>
        <fullName evidence="11">Glycosyltransferase RgtA/B/C/D-like domain-containing protein</fullName>
    </recommendedName>
</protein>
<keyword evidence="6 8" id="KW-1133">Transmembrane helix</keyword>
<comment type="subcellular location">
    <subcellularLocation>
        <location evidence="1">Cell membrane</location>
        <topology evidence="1">Multi-pass membrane protein</topology>
    </subcellularLocation>
</comment>
<keyword evidence="3" id="KW-0328">Glycosyltransferase</keyword>
<dbReference type="InterPro" id="IPR050297">
    <property type="entry name" value="LipidA_mod_glycosyltrf_83"/>
</dbReference>
<keyword evidence="7 8" id="KW-0472">Membrane</keyword>
<organism evidence="9 10">
    <name type="scientific">Rohdeia mirabilis</name>
    <dbReference type="NCBI Taxonomy" id="2528008"/>
    <lineage>
        <taxon>Bacteria</taxon>
        <taxon>Pseudomonadati</taxon>
        <taxon>Planctomycetota</taxon>
        <taxon>Planctomycetia</taxon>
        <taxon>Planctomycetia incertae sedis</taxon>
        <taxon>Rohdeia</taxon>
    </lineage>
</organism>
<evidence type="ECO:0000256" key="4">
    <source>
        <dbReference type="ARBA" id="ARBA00022679"/>
    </source>
</evidence>
<dbReference type="GO" id="GO:0009103">
    <property type="term" value="P:lipopolysaccharide biosynthetic process"/>
    <property type="evidence" value="ECO:0007669"/>
    <property type="project" value="UniProtKB-ARBA"/>
</dbReference>
<keyword evidence="5 8" id="KW-0812">Transmembrane</keyword>
<feature type="transmembrane region" description="Helical" evidence="8">
    <location>
        <begin position="219"/>
        <end position="236"/>
    </location>
</feature>
<feature type="transmembrane region" description="Helical" evidence="8">
    <location>
        <begin position="390"/>
        <end position="409"/>
    </location>
</feature>
<gene>
    <name evidence="9" type="ORF">Pla163_24970</name>
</gene>
<keyword evidence="4" id="KW-0808">Transferase</keyword>
<dbReference type="OrthoDB" id="281749at2"/>
<feature type="transmembrane region" description="Helical" evidence="8">
    <location>
        <begin position="106"/>
        <end position="125"/>
    </location>
</feature>
<evidence type="ECO:0000256" key="8">
    <source>
        <dbReference type="SAM" id="Phobius"/>
    </source>
</evidence>
<feature type="transmembrane region" description="Helical" evidence="8">
    <location>
        <begin position="361"/>
        <end position="381"/>
    </location>
</feature>
<dbReference type="AlphaFoldDB" id="A0A518D1Q2"/>
<keyword evidence="10" id="KW-1185">Reference proteome</keyword>
<evidence type="ECO:0000256" key="1">
    <source>
        <dbReference type="ARBA" id="ARBA00004651"/>
    </source>
</evidence>
<evidence type="ECO:0000256" key="6">
    <source>
        <dbReference type="ARBA" id="ARBA00022989"/>
    </source>
</evidence>
<evidence type="ECO:0000256" key="3">
    <source>
        <dbReference type="ARBA" id="ARBA00022676"/>
    </source>
</evidence>
<dbReference type="Proteomes" id="UP000319342">
    <property type="component" value="Chromosome"/>
</dbReference>
<feature type="transmembrane region" description="Helical" evidence="8">
    <location>
        <begin position="150"/>
        <end position="168"/>
    </location>
</feature>
<feature type="transmembrane region" description="Helical" evidence="8">
    <location>
        <begin position="313"/>
        <end position="332"/>
    </location>
</feature>
<evidence type="ECO:0000256" key="2">
    <source>
        <dbReference type="ARBA" id="ARBA00022475"/>
    </source>
</evidence>
<dbReference type="PANTHER" id="PTHR33908:SF3">
    <property type="entry name" value="UNDECAPRENYL PHOSPHATE-ALPHA-4-AMINO-4-DEOXY-L-ARABINOSE ARABINOSYL TRANSFERASE"/>
    <property type="match status" value="1"/>
</dbReference>
<dbReference type="PANTHER" id="PTHR33908">
    <property type="entry name" value="MANNOSYLTRANSFERASE YKCB-RELATED"/>
    <property type="match status" value="1"/>
</dbReference>
<dbReference type="GO" id="GO:0010041">
    <property type="term" value="P:response to iron(III) ion"/>
    <property type="evidence" value="ECO:0007669"/>
    <property type="project" value="TreeGrafter"/>
</dbReference>
<accession>A0A518D1Q2</accession>
<reference evidence="9 10" key="1">
    <citation type="submission" date="2019-02" db="EMBL/GenBank/DDBJ databases">
        <title>Deep-cultivation of Planctomycetes and their phenomic and genomic characterization uncovers novel biology.</title>
        <authorList>
            <person name="Wiegand S."/>
            <person name="Jogler M."/>
            <person name="Boedeker C."/>
            <person name="Pinto D."/>
            <person name="Vollmers J."/>
            <person name="Rivas-Marin E."/>
            <person name="Kohn T."/>
            <person name="Peeters S.H."/>
            <person name="Heuer A."/>
            <person name="Rast P."/>
            <person name="Oberbeckmann S."/>
            <person name="Bunk B."/>
            <person name="Jeske O."/>
            <person name="Meyerdierks A."/>
            <person name="Storesund J.E."/>
            <person name="Kallscheuer N."/>
            <person name="Luecker S."/>
            <person name="Lage O.M."/>
            <person name="Pohl T."/>
            <person name="Merkel B.J."/>
            <person name="Hornburger P."/>
            <person name="Mueller R.-W."/>
            <person name="Bruemmer F."/>
            <person name="Labrenz M."/>
            <person name="Spormann A.M."/>
            <person name="Op den Camp H."/>
            <person name="Overmann J."/>
            <person name="Amann R."/>
            <person name="Jetten M.S.M."/>
            <person name="Mascher T."/>
            <person name="Medema M.H."/>
            <person name="Devos D.P."/>
            <person name="Kaster A.-K."/>
            <person name="Ovreas L."/>
            <person name="Rohde M."/>
            <person name="Galperin M.Y."/>
            <person name="Jogler C."/>
        </authorList>
    </citation>
    <scope>NUCLEOTIDE SEQUENCE [LARGE SCALE GENOMIC DNA]</scope>
    <source>
        <strain evidence="9 10">Pla163</strain>
    </source>
</reference>
<dbReference type="EMBL" id="CP036290">
    <property type="protein sequence ID" value="QDU85369.1"/>
    <property type="molecule type" value="Genomic_DNA"/>
</dbReference>